<evidence type="ECO:0000256" key="2">
    <source>
        <dbReference type="ARBA" id="ARBA00022692"/>
    </source>
</evidence>
<keyword evidence="4 5" id="KW-0472">Membrane</keyword>
<sequence length="349" mass="38866">MSRSIEVNLNTNSSLATVFNLQSLDVSDSTASVFELVNLTILTSIICFLGIPLNFLNIVVFLKQGMTSTVNISLLALSITDLINILLIEWVCISSYTFWSNSQDIDILPREISYLTGGFPHGCMSRIAAWITCYMTAERCLCIALPFKIKTLITPRLTVIVLIIIYIFSIVPLVPEYLFFKLDWKYSSQLNRLIIGLVPNLDQLHLEGVSFLSYSVMTVTSFLTVICLTLILILQLKKMSLWRSTAQGSLKPSKSLTQKDQMAIRTVLVVACVLIITFTPSFIFCGVCFIVPGFALTGSLSNSYIIFISFAFLFDATNASINTVLYCTLNRSYRETFKTLFGISSAPTA</sequence>
<keyword evidence="7" id="KW-1185">Reference proteome</keyword>
<dbReference type="GO" id="GO:0016020">
    <property type="term" value="C:membrane"/>
    <property type="evidence" value="ECO:0007669"/>
    <property type="project" value="UniProtKB-SubCell"/>
</dbReference>
<comment type="subcellular location">
    <subcellularLocation>
        <location evidence="1">Membrane</location>
    </subcellularLocation>
</comment>
<dbReference type="InterPro" id="IPR017452">
    <property type="entry name" value="GPCR_Rhodpsn_7TM"/>
</dbReference>
<evidence type="ECO:0000313" key="7">
    <source>
        <dbReference type="Proteomes" id="UP001165740"/>
    </source>
</evidence>
<dbReference type="OrthoDB" id="10299653at2759"/>
<dbReference type="InterPro" id="IPR000276">
    <property type="entry name" value="GPCR_Rhodpsn"/>
</dbReference>
<dbReference type="PRINTS" id="PR00237">
    <property type="entry name" value="GPCRRHODOPSN"/>
</dbReference>
<keyword evidence="2 5" id="KW-0812">Transmembrane</keyword>
<evidence type="ECO:0000259" key="6">
    <source>
        <dbReference type="PROSITE" id="PS50262"/>
    </source>
</evidence>
<protein>
    <submittedName>
        <fullName evidence="8">Histamine H2 receptor-like</fullName>
    </submittedName>
</protein>
<dbReference type="InterPro" id="IPR052954">
    <property type="entry name" value="GPCR-Ligand_Int"/>
</dbReference>
<feature type="transmembrane region" description="Helical" evidence="5">
    <location>
        <begin position="39"/>
        <end position="62"/>
    </location>
</feature>
<proteinExistence type="predicted"/>
<dbReference type="SUPFAM" id="SSF81321">
    <property type="entry name" value="Family A G protein-coupled receptor-like"/>
    <property type="match status" value="1"/>
</dbReference>
<dbReference type="Pfam" id="PF00001">
    <property type="entry name" value="7tm_1"/>
    <property type="match status" value="1"/>
</dbReference>
<feature type="transmembrane region" description="Helical" evidence="5">
    <location>
        <begin position="211"/>
        <end position="234"/>
    </location>
</feature>
<evidence type="ECO:0000256" key="4">
    <source>
        <dbReference type="ARBA" id="ARBA00023136"/>
    </source>
</evidence>
<feature type="transmembrane region" description="Helical" evidence="5">
    <location>
        <begin position="304"/>
        <end position="329"/>
    </location>
</feature>
<keyword evidence="3 5" id="KW-1133">Transmembrane helix</keyword>
<gene>
    <name evidence="8" type="primary">LOC129928371</name>
</gene>
<dbReference type="AlphaFoldDB" id="A0A9W3BG25"/>
<dbReference type="GO" id="GO:0004930">
    <property type="term" value="F:G protein-coupled receptor activity"/>
    <property type="evidence" value="ECO:0007669"/>
    <property type="project" value="InterPro"/>
</dbReference>
<dbReference type="RefSeq" id="XP_055898562.1">
    <property type="nucleotide sequence ID" value="XM_056042587.1"/>
</dbReference>
<feature type="transmembrane region" description="Helical" evidence="5">
    <location>
        <begin position="267"/>
        <end position="292"/>
    </location>
</feature>
<evidence type="ECO:0000256" key="5">
    <source>
        <dbReference type="SAM" id="Phobius"/>
    </source>
</evidence>
<evidence type="ECO:0000256" key="1">
    <source>
        <dbReference type="ARBA" id="ARBA00004370"/>
    </source>
</evidence>
<reference evidence="8" key="1">
    <citation type="submission" date="2025-08" db="UniProtKB">
        <authorList>
            <consortium name="RefSeq"/>
        </authorList>
    </citation>
    <scope>IDENTIFICATION</scope>
</reference>
<dbReference type="PANTHER" id="PTHR46641">
    <property type="entry name" value="FMRFAMIDE RECEPTOR-RELATED"/>
    <property type="match status" value="1"/>
</dbReference>
<dbReference type="Proteomes" id="UP001165740">
    <property type="component" value="Chromosome 9"/>
</dbReference>
<dbReference type="PANTHER" id="PTHR46641:SF2">
    <property type="entry name" value="FMRFAMIDE RECEPTOR"/>
    <property type="match status" value="1"/>
</dbReference>
<dbReference type="PROSITE" id="PS50262">
    <property type="entry name" value="G_PROTEIN_RECEP_F1_2"/>
    <property type="match status" value="1"/>
</dbReference>
<feature type="transmembrane region" description="Helical" evidence="5">
    <location>
        <begin position="159"/>
        <end position="180"/>
    </location>
</feature>
<dbReference type="Gene3D" id="1.20.1070.10">
    <property type="entry name" value="Rhodopsin 7-helix transmembrane proteins"/>
    <property type="match status" value="1"/>
</dbReference>
<dbReference type="GeneID" id="129928371"/>
<dbReference type="OMA" id="EWVCISS"/>
<name>A0A9W3BG25_BIOGL</name>
<evidence type="ECO:0000256" key="3">
    <source>
        <dbReference type="ARBA" id="ARBA00022989"/>
    </source>
</evidence>
<evidence type="ECO:0000313" key="8">
    <source>
        <dbReference type="RefSeq" id="XP_055898562.1"/>
    </source>
</evidence>
<organism evidence="7 8">
    <name type="scientific">Biomphalaria glabrata</name>
    <name type="common">Bloodfluke planorb</name>
    <name type="synonym">Freshwater snail</name>
    <dbReference type="NCBI Taxonomy" id="6526"/>
    <lineage>
        <taxon>Eukaryota</taxon>
        <taxon>Metazoa</taxon>
        <taxon>Spiralia</taxon>
        <taxon>Lophotrochozoa</taxon>
        <taxon>Mollusca</taxon>
        <taxon>Gastropoda</taxon>
        <taxon>Heterobranchia</taxon>
        <taxon>Euthyneura</taxon>
        <taxon>Panpulmonata</taxon>
        <taxon>Hygrophila</taxon>
        <taxon>Lymnaeoidea</taxon>
        <taxon>Planorbidae</taxon>
        <taxon>Biomphalaria</taxon>
    </lineage>
</organism>
<feature type="domain" description="G-protein coupled receptors family 1 profile" evidence="6">
    <location>
        <begin position="53"/>
        <end position="326"/>
    </location>
</feature>
<accession>A0A9W3BG25</accession>